<feature type="region of interest" description="Disordered" evidence="1">
    <location>
        <begin position="43"/>
        <end position="96"/>
    </location>
</feature>
<evidence type="ECO:0000256" key="1">
    <source>
        <dbReference type="SAM" id="MobiDB-lite"/>
    </source>
</evidence>
<proteinExistence type="predicted"/>
<name>A0AA88B817_9BRAD</name>
<feature type="compositionally biased region" description="Basic and acidic residues" evidence="1">
    <location>
        <begin position="81"/>
        <end position="96"/>
    </location>
</feature>
<dbReference type="EMBL" id="BMHC01000004">
    <property type="protein sequence ID" value="GGI23817.1"/>
    <property type="molecule type" value="Genomic_DNA"/>
</dbReference>
<dbReference type="AlphaFoldDB" id="A0AA88B817"/>
<accession>A0AA88B817</accession>
<reference evidence="2" key="2">
    <citation type="submission" date="2022-12" db="EMBL/GenBank/DDBJ databases">
        <authorList>
            <person name="Sun Q."/>
            <person name="Zhou Y."/>
        </authorList>
    </citation>
    <scope>NUCLEOTIDE SEQUENCE</scope>
    <source>
        <strain evidence="2">CGMCC 1.15034</strain>
    </source>
</reference>
<sequence>MGDHLGAVSSEEGASVGRTRYRGPRIPAWERVLAGLFDPDCERLPATRRGNNAPLGSTSSLVASRNDQSLADSKIASRPAGLRERDDQEHQADHCRRECQRRPHAFIGHVLDTAVEETSKWLILLALPSGIEPLSPP</sequence>
<evidence type="ECO:0000313" key="2">
    <source>
        <dbReference type="EMBL" id="GGI23817.1"/>
    </source>
</evidence>
<gene>
    <name evidence="2" type="ORF">GCM10010987_26280</name>
</gene>
<reference evidence="2" key="1">
    <citation type="journal article" date="2014" name="Int. J. Syst. Evol. Microbiol.">
        <title>Complete genome sequence of Corynebacterium casei LMG S-19264T (=DSM 44701T), isolated from a smear-ripened cheese.</title>
        <authorList>
            <consortium name="US DOE Joint Genome Institute (JGI-PGF)"/>
            <person name="Walter F."/>
            <person name="Albersmeier A."/>
            <person name="Kalinowski J."/>
            <person name="Ruckert C."/>
        </authorList>
    </citation>
    <scope>NUCLEOTIDE SEQUENCE</scope>
    <source>
        <strain evidence="2">CGMCC 1.15034</strain>
    </source>
</reference>
<protein>
    <submittedName>
        <fullName evidence="2">Uncharacterized protein</fullName>
    </submittedName>
</protein>
<comment type="caution">
    <text evidence="2">The sequence shown here is derived from an EMBL/GenBank/DDBJ whole genome shotgun (WGS) entry which is preliminary data.</text>
</comment>
<organism evidence="2 3">
    <name type="scientific">Bradyrhizobium guangdongense</name>
    <dbReference type="NCBI Taxonomy" id="1325090"/>
    <lineage>
        <taxon>Bacteria</taxon>
        <taxon>Pseudomonadati</taxon>
        <taxon>Pseudomonadota</taxon>
        <taxon>Alphaproteobacteria</taxon>
        <taxon>Hyphomicrobiales</taxon>
        <taxon>Nitrobacteraceae</taxon>
        <taxon>Bradyrhizobium</taxon>
    </lineage>
</organism>
<evidence type="ECO:0000313" key="3">
    <source>
        <dbReference type="Proteomes" id="UP000625079"/>
    </source>
</evidence>
<feature type="compositionally biased region" description="Polar residues" evidence="1">
    <location>
        <begin position="54"/>
        <end position="71"/>
    </location>
</feature>
<dbReference type="Proteomes" id="UP000625079">
    <property type="component" value="Unassembled WGS sequence"/>
</dbReference>